<proteinExistence type="inferred from homology"/>
<dbReference type="PROSITE" id="PS51450">
    <property type="entry name" value="LRR"/>
    <property type="match status" value="5"/>
</dbReference>
<evidence type="ECO:0000313" key="13">
    <source>
        <dbReference type="EMBL" id="ESO90996.1"/>
    </source>
</evidence>
<keyword evidence="3" id="KW-0433">Leucine-rich repeat</keyword>
<dbReference type="RefSeq" id="XP_009058267.1">
    <property type="nucleotide sequence ID" value="XM_009060019.1"/>
</dbReference>
<feature type="transmembrane region" description="Helical" evidence="11">
    <location>
        <begin position="580"/>
        <end position="602"/>
    </location>
</feature>
<dbReference type="InterPro" id="IPR035897">
    <property type="entry name" value="Toll_tir_struct_dom_sf"/>
</dbReference>
<keyword evidence="9" id="KW-0675">Receptor</keyword>
<keyword evidence="5" id="KW-0732">Signal</keyword>
<dbReference type="GO" id="GO:0005886">
    <property type="term" value="C:plasma membrane"/>
    <property type="evidence" value="ECO:0007669"/>
    <property type="project" value="TreeGrafter"/>
</dbReference>
<dbReference type="EMBL" id="KB202284">
    <property type="protein sequence ID" value="ESO90996.1"/>
    <property type="molecule type" value="Genomic_DNA"/>
</dbReference>
<feature type="domain" description="TIR" evidence="12">
    <location>
        <begin position="637"/>
        <end position="784"/>
    </location>
</feature>
<dbReference type="SUPFAM" id="SSF52200">
    <property type="entry name" value="Toll/Interleukin receptor TIR domain"/>
    <property type="match status" value="1"/>
</dbReference>
<dbReference type="GO" id="GO:0002224">
    <property type="term" value="P:toll-like receptor signaling pathway"/>
    <property type="evidence" value="ECO:0007669"/>
    <property type="project" value="InterPro"/>
</dbReference>
<keyword evidence="14" id="KW-1185">Reference proteome</keyword>
<sequence>MAVEKLYLDHNLITSIPVGPLTNHSRLTYLDLRNNLISNIEPNAFERCGQLKQLYLVTNSFTSIATGAFNGASSLTYLSLSANRLTTIPPVAPLVSLETLALEGNRIRDLRFSNDFLSLRNLGSIVLSNNPIGKLLNDTFSNLKNCPVKKLEIARSNIAKVGLETFKPLKKIISLKIGYNPLNEWQIVNVMSGLQNSSINSLDIRNISLEGRLPTRTFSFMRNIEHLTLRNNRIMKIQEKAFLDLPRLILIDLTSCNINQIDPDAFFNLTNLQLLFLTDNHLATVPKGLPPTLQKLYIEKNQLSTIKNDDFLNLTDLEELYLTSNQIHALEGHAFAGLNRLSKLHLDQNRIGTLPGKVFGPLVRLVSLSLNKNNLQSIQDHAGTFSSLVSLVFLGLSDNQCSKIPMDLFHPLKSLAFLEISNNSFGVIIKNDGAGELFAGLTKLERLDMNNNQISTIHDSLFRDLSSLKNLSLARNQISHWGRHLFSSTKSLGRLDLSYNLITLINETSLVDLKELKVFDLRKSPFACTCDTRWFRNWVNTTSVRLLGVNMWTCASPASWQGTRLLDFDESKIDCTDYTLYYILGGAAGGMIFVVLIVTVWYRKRYFMAYRLYRAVKYVKGEKRTVEGYAPLAGEDKAFDIFLSYSPKDLQWVRDKLLPNMDNGQVNNVKFDGRYKVCFGEREFDPSRSVVSNIDQHLASSHYALIILSKHYGQDRRCEFELDCILHAAAEGQIDSYHVVILGNLPAKYISKGLAKDIEQHRFIEFPNVNTAEQDFFERINDKFDGRNGRGNIIP</sequence>
<comment type="similarity">
    <text evidence="2">Belongs to the Toll-like receptor family.</text>
</comment>
<dbReference type="InterPro" id="IPR000483">
    <property type="entry name" value="Cys-rich_flank_reg_C"/>
</dbReference>
<comment type="subcellular location">
    <subcellularLocation>
        <location evidence="1">Membrane</location>
        <topology evidence="1">Single-pass type I membrane protein</topology>
    </subcellularLocation>
</comment>
<organism evidence="13 14">
    <name type="scientific">Lottia gigantea</name>
    <name type="common">Giant owl limpet</name>
    <dbReference type="NCBI Taxonomy" id="225164"/>
    <lineage>
        <taxon>Eukaryota</taxon>
        <taxon>Metazoa</taxon>
        <taxon>Spiralia</taxon>
        <taxon>Lophotrochozoa</taxon>
        <taxon>Mollusca</taxon>
        <taxon>Gastropoda</taxon>
        <taxon>Patellogastropoda</taxon>
        <taxon>Lottioidea</taxon>
        <taxon>Lottiidae</taxon>
        <taxon>Lottia</taxon>
    </lineage>
</organism>
<reference evidence="13 14" key="1">
    <citation type="journal article" date="2013" name="Nature">
        <title>Insights into bilaterian evolution from three spiralian genomes.</title>
        <authorList>
            <person name="Simakov O."/>
            <person name="Marletaz F."/>
            <person name="Cho S.J."/>
            <person name="Edsinger-Gonzales E."/>
            <person name="Havlak P."/>
            <person name="Hellsten U."/>
            <person name="Kuo D.H."/>
            <person name="Larsson T."/>
            <person name="Lv J."/>
            <person name="Arendt D."/>
            <person name="Savage R."/>
            <person name="Osoegawa K."/>
            <person name="de Jong P."/>
            <person name="Grimwood J."/>
            <person name="Chapman J.A."/>
            <person name="Shapiro H."/>
            <person name="Aerts A."/>
            <person name="Otillar R.P."/>
            <person name="Terry A.Y."/>
            <person name="Boore J.L."/>
            <person name="Grigoriev I.V."/>
            <person name="Lindberg D.R."/>
            <person name="Seaver E.C."/>
            <person name="Weisblat D.A."/>
            <person name="Putnam N.H."/>
            <person name="Rokhsar D.S."/>
        </authorList>
    </citation>
    <scope>NUCLEOTIDE SEQUENCE [LARGE SCALE GENOMIC DNA]</scope>
</reference>
<dbReference type="Gene3D" id="3.40.50.10140">
    <property type="entry name" value="Toll/interleukin-1 receptor homology (TIR) domain"/>
    <property type="match status" value="1"/>
</dbReference>
<dbReference type="CTD" id="20239435"/>
<evidence type="ECO:0000313" key="14">
    <source>
        <dbReference type="Proteomes" id="UP000030746"/>
    </source>
</evidence>
<dbReference type="Proteomes" id="UP000030746">
    <property type="component" value="Unassembled WGS sequence"/>
</dbReference>
<evidence type="ECO:0000256" key="10">
    <source>
        <dbReference type="ARBA" id="ARBA00023180"/>
    </source>
</evidence>
<dbReference type="OrthoDB" id="6240959at2759"/>
<keyword evidence="6" id="KW-0677">Repeat</keyword>
<dbReference type="HOGENOM" id="CLU_010047_1_0_1"/>
<keyword evidence="7 11" id="KW-1133">Transmembrane helix</keyword>
<keyword evidence="4 11" id="KW-0812">Transmembrane</keyword>
<dbReference type="InterPro" id="IPR017241">
    <property type="entry name" value="Toll-like_receptor"/>
</dbReference>
<dbReference type="PANTHER" id="PTHR24365:SF541">
    <property type="entry name" value="PROTEIN TOLL-RELATED"/>
    <property type="match status" value="1"/>
</dbReference>
<dbReference type="OMA" id="CAADSDF"/>
<dbReference type="GO" id="GO:0006955">
    <property type="term" value="P:immune response"/>
    <property type="evidence" value="ECO:0007669"/>
    <property type="project" value="InterPro"/>
</dbReference>
<dbReference type="STRING" id="225164.V4ACG6"/>
<evidence type="ECO:0000256" key="4">
    <source>
        <dbReference type="ARBA" id="ARBA00022692"/>
    </source>
</evidence>
<name>V4ACG6_LOTGI</name>
<evidence type="ECO:0000256" key="11">
    <source>
        <dbReference type="SAM" id="Phobius"/>
    </source>
</evidence>
<keyword evidence="8 11" id="KW-0472">Membrane</keyword>
<dbReference type="InterPro" id="IPR001611">
    <property type="entry name" value="Leu-rich_rpt"/>
</dbReference>
<dbReference type="SUPFAM" id="SSF52058">
    <property type="entry name" value="L domain-like"/>
    <property type="match status" value="2"/>
</dbReference>
<dbReference type="PIRSF" id="PIRSF037595">
    <property type="entry name" value="Toll-like_receptor"/>
    <property type="match status" value="1"/>
</dbReference>
<evidence type="ECO:0000256" key="9">
    <source>
        <dbReference type="ARBA" id="ARBA00023170"/>
    </source>
</evidence>
<dbReference type="Pfam" id="PF13855">
    <property type="entry name" value="LRR_8"/>
    <property type="match status" value="5"/>
</dbReference>
<protein>
    <recommendedName>
        <fullName evidence="12">TIR domain-containing protein</fullName>
    </recommendedName>
</protein>
<dbReference type="SMART" id="SM00369">
    <property type="entry name" value="LRR_TYP"/>
    <property type="match status" value="16"/>
</dbReference>
<dbReference type="SMART" id="SM00365">
    <property type="entry name" value="LRR_SD22"/>
    <property type="match status" value="9"/>
</dbReference>
<accession>V4ACG6</accession>
<dbReference type="PROSITE" id="PS50104">
    <property type="entry name" value="TIR"/>
    <property type="match status" value="1"/>
</dbReference>
<evidence type="ECO:0000256" key="2">
    <source>
        <dbReference type="ARBA" id="ARBA00009634"/>
    </source>
</evidence>
<dbReference type="InterPro" id="IPR003591">
    <property type="entry name" value="Leu-rich_rpt_typical-subtyp"/>
</dbReference>
<evidence type="ECO:0000256" key="5">
    <source>
        <dbReference type="ARBA" id="ARBA00022729"/>
    </source>
</evidence>
<dbReference type="GO" id="GO:0004888">
    <property type="term" value="F:transmembrane signaling receptor activity"/>
    <property type="evidence" value="ECO:0007669"/>
    <property type="project" value="InterPro"/>
</dbReference>
<dbReference type="PANTHER" id="PTHR24365">
    <property type="entry name" value="TOLL-LIKE RECEPTOR"/>
    <property type="match status" value="1"/>
</dbReference>
<gene>
    <name evidence="13" type="ORF">LOTGIDRAFT_163508</name>
</gene>
<evidence type="ECO:0000256" key="7">
    <source>
        <dbReference type="ARBA" id="ARBA00022989"/>
    </source>
</evidence>
<dbReference type="AlphaFoldDB" id="V4ACG6"/>
<keyword evidence="10" id="KW-0325">Glycoprotein</keyword>
<dbReference type="SMART" id="SM00255">
    <property type="entry name" value="TIR"/>
    <property type="match status" value="1"/>
</dbReference>
<evidence type="ECO:0000256" key="3">
    <source>
        <dbReference type="ARBA" id="ARBA00022614"/>
    </source>
</evidence>
<dbReference type="InterPro" id="IPR032675">
    <property type="entry name" value="LRR_dom_sf"/>
</dbReference>
<dbReference type="GeneID" id="20239435"/>
<dbReference type="SMART" id="SM00082">
    <property type="entry name" value="LRRCT"/>
    <property type="match status" value="1"/>
</dbReference>
<evidence type="ECO:0000256" key="6">
    <source>
        <dbReference type="ARBA" id="ARBA00022737"/>
    </source>
</evidence>
<evidence type="ECO:0000256" key="1">
    <source>
        <dbReference type="ARBA" id="ARBA00004479"/>
    </source>
</evidence>
<evidence type="ECO:0000259" key="12">
    <source>
        <dbReference type="PROSITE" id="PS50104"/>
    </source>
</evidence>
<dbReference type="InterPro" id="IPR000157">
    <property type="entry name" value="TIR_dom"/>
</dbReference>
<dbReference type="FunFam" id="3.80.10.10:FF:000770">
    <property type="entry name" value="Uncharacterized protein"/>
    <property type="match status" value="1"/>
</dbReference>
<evidence type="ECO:0000256" key="8">
    <source>
        <dbReference type="ARBA" id="ARBA00023136"/>
    </source>
</evidence>
<dbReference type="KEGG" id="lgi:LOTGIDRAFT_163508"/>
<dbReference type="Pfam" id="PF00560">
    <property type="entry name" value="LRR_1"/>
    <property type="match status" value="1"/>
</dbReference>
<dbReference type="Pfam" id="PF01582">
    <property type="entry name" value="TIR"/>
    <property type="match status" value="1"/>
</dbReference>
<dbReference type="Gene3D" id="3.80.10.10">
    <property type="entry name" value="Ribonuclease Inhibitor"/>
    <property type="match status" value="4"/>
</dbReference>